<dbReference type="InterPro" id="IPR029439">
    <property type="entry name" value="Wzt_C"/>
</dbReference>
<accession>A0ABN3DVP9</accession>
<dbReference type="SMART" id="SM00382">
    <property type="entry name" value="AAA"/>
    <property type="match status" value="1"/>
</dbReference>
<keyword evidence="2" id="KW-0813">Transport</keyword>
<reference evidence="6 7" key="1">
    <citation type="journal article" date="2019" name="Int. J. Syst. Evol. Microbiol.">
        <title>The Global Catalogue of Microorganisms (GCM) 10K type strain sequencing project: providing services to taxonomists for standard genome sequencing and annotation.</title>
        <authorList>
            <consortium name="The Broad Institute Genomics Platform"/>
            <consortium name="The Broad Institute Genome Sequencing Center for Infectious Disease"/>
            <person name="Wu L."/>
            <person name="Ma J."/>
        </authorList>
    </citation>
    <scope>NUCLEOTIDE SEQUENCE [LARGE SCALE GENOMIC DNA]</scope>
    <source>
        <strain evidence="6 7">JCM 16117</strain>
    </source>
</reference>
<dbReference type="PANTHER" id="PTHR46743:SF2">
    <property type="entry name" value="TEICHOIC ACIDS EXPORT ATP-BINDING PROTEIN TAGH"/>
    <property type="match status" value="1"/>
</dbReference>
<evidence type="ECO:0000256" key="3">
    <source>
        <dbReference type="ARBA" id="ARBA00022741"/>
    </source>
</evidence>
<keyword evidence="4" id="KW-0067">ATP-binding</keyword>
<dbReference type="Pfam" id="PF00005">
    <property type="entry name" value="ABC_tran"/>
    <property type="match status" value="1"/>
</dbReference>
<evidence type="ECO:0000259" key="5">
    <source>
        <dbReference type="PROSITE" id="PS50893"/>
    </source>
</evidence>
<dbReference type="InterPro" id="IPR003439">
    <property type="entry name" value="ABC_transporter-like_ATP-bd"/>
</dbReference>
<name>A0ABN3DVP9_9MICO</name>
<evidence type="ECO:0000256" key="2">
    <source>
        <dbReference type="ARBA" id="ARBA00022448"/>
    </source>
</evidence>
<dbReference type="CDD" id="cd10147">
    <property type="entry name" value="Wzt_C-like"/>
    <property type="match status" value="1"/>
</dbReference>
<dbReference type="PANTHER" id="PTHR46743">
    <property type="entry name" value="TEICHOIC ACIDS EXPORT ATP-BINDING PROTEIN TAGH"/>
    <property type="match status" value="1"/>
</dbReference>
<organism evidence="6 7">
    <name type="scientific">Herbiconiux moechotypicola</name>
    <dbReference type="NCBI Taxonomy" id="637393"/>
    <lineage>
        <taxon>Bacteria</taxon>
        <taxon>Bacillati</taxon>
        <taxon>Actinomycetota</taxon>
        <taxon>Actinomycetes</taxon>
        <taxon>Micrococcales</taxon>
        <taxon>Microbacteriaceae</taxon>
        <taxon>Herbiconiux</taxon>
    </lineage>
</organism>
<dbReference type="PROSITE" id="PS50893">
    <property type="entry name" value="ABC_TRANSPORTER_2"/>
    <property type="match status" value="1"/>
</dbReference>
<dbReference type="SUPFAM" id="SSF52540">
    <property type="entry name" value="P-loop containing nucleoside triphosphate hydrolases"/>
    <property type="match status" value="1"/>
</dbReference>
<dbReference type="EMBL" id="BAAAQY010000009">
    <property type="protein sequence ID" value="GAA2242256.1"/>
    <property type="molecule type" value="Genomic_DNA"/>
</dbReference>
<evidence type="ECO:0000313" key="6">
    <source>
        <dbReference type="EMBL" id="GAA2242256.1"/>
    </source>
</evidence>
<feature type="domain" description="ABC transporter" evidence="5">
    <location>
        <begin position="8"/>
        <end position="249"/>
    </location>
</feature>
<dbReference type="InterPro" id="IPR050683">
    <property type="entry name" value="Bact_Polysacc_Export_ATP-bd"/>
</dbReference>
<keyword evidence="3" id="KW-0547">Nucleotide-binding</keyword>
<evidence type="ECO:0000256" key="1">
    <source>
        <dbReference type="ARBA" id="ARBA00005417"/>
    </source>
</evidence>
<evidence type="ECO:0000256" key="4">
    <source>
        <dbReference type="ARBA" id="ARBA00022840"/>
    </source>
</evidence>
<dbReference type="InterPro" id="IPR003593">
    <property type="entry name" value="AAA+_ATPase"/>
</dbReference>
<dbReference type="Gene3D" id="2.70.50.60">
    <property type="entry name" value="abc- transporter (atp binding component) like domain"/>
    <property type="match status" value="1"/>
</dbReference>
<dbReference type="InterPro" id="IPR027417">
    <property type="entry name" value="P-loop_NTPase"/>
</dbReference>
<dbReference type="Pfam" id="PF14524">
    <property type="entry name" value="Wzt_C"/>
    <property type="match status" value="1"/>
</dbReference>
<dbReference type="CDD" id="cd03220">
    <property type="entry name" value="ABC_KpsT_Wzt"/>
    <property type="match status" value="1"/>
</dbReference>
<dbReference type="InterPro" id="IPR015860">
    <property type="entry name" value="ABC_transpr_TagH-like"/>
</dbReference>
<sequence>MPNTVPIVQIDDVSKRFVIRKEKSLKERLVNAGRSKQFKEDFWALRNVSLEIESGTTIGLIGPNGSGKSTLLKTIGGIIQPSSGSIQRRGRMAALLELGAGFHQDLTGRENVYLNASILGLSRKQTDLYFDDIVEFSGIKDFIDTQVKFYSSGMYVRLAFAVAVHVDPDLLLVDEVLAVGDEAFQRKCLDKIRSFQAEGRTIILVTHALGQVVEFCDRAVLLNRGEVAFDGVPHEAVRDFRDILEERRVDEAAAHAEKEHEDEPAPEGRVVDTVVFARGREIGEPIEPGDDIVVRATFEHPTGLDDWIAAIQIDSTMGTAVYGTASPRFENVHLGRLTSPRTIEFVIKDARFGTGRYFINTSLMDKEKRHLHDAVQIATFEVPYYPMSVGVVHAEPEMRDLGA</sequence>
<dbReference type="RefSeq" id="WP_259480446.1">
    <property type="nucleotide sequence ID" value="NZ_BAAAQY010000009.1"/>
</dbReference>
<evidence type="ECO:0000313" key="7">
    <source>
        <dbReference type="Proteomes" id="UP001500929"/>
    </source>
</evidence>
<dbReference type="Gene3D" id="3.40.50.300">
    <property type="entry name" value="P-loop containing nucleotide triphosphate hydrolases"/>
    <property type="match status" value="1"/>
</dbReference>
<comment type="caution">
    <text evidence="6">The sequence shown here is derived from an EMBL/GenBank/DDBJ whole genome shotgun (WGS) entry which is preliminary data.</text>
</comment>
<dbReference type="Proteomes" id="UP001500929">
    <property type="component" value="Unassembled WGS sequence"/>
</dbReference>
<keyword evidence="7" id="KW-1185">Reference proteome</keyword>
<gene>
    <name evidence="6" type="ORF">GCM10009851_29470</name>
</gene>
<comment type="similarity">
    <text evidence="1">Belongs to the ABC transporter superfamily.</text>
</comment>
<protein>
    <recommendedName>
        <fullName evidence="5">ABC transporter domain-containing protein</fullName>
    </recommendedName>
</protein>
<proteinExistence type="inferred from homology"/>